<dbReference type="InterPro" id="IPR029039">
    <property type="entry name" value="Flavoprotein-like_sf"/>
</dbReference>
<dbReference type="EC" id="1.7.1.17" evidence="6"/>
<dbReference type="AlphaFoldDB" id="A0A222G9S0"/>
<comment type="catalytic activity">
    <reaction evidence="6">
        <text>2 a quinone + NADH + H(+) = 2 a 1,4-benzosemiquinone + NAD(+)</text>
        <dbReference type="Rhea" id="RHEA:65952"/>
        <dbReference type="ChEBI" id="CHEBI:15378"/>
        <dbReference type="ChEBI" id="CHEBI:57540"/>
        <dbReference type="ChEBI" id="CHEBI:57945"/>
        <dbReference type="ChEBI" id="CHEBI:132124"/>
        <dbReference type="ChEBI" id="CHEBI:134225"/>
    </reaction>
</comment>
<accession>A0A222G9S0</accession>
<evidence type="ECO:0000313" key="9">
    <source>
        <dbReference type="Proteomes" id="UP000202259"/>
    </source>
</evidence>
<dbReference type="GO" id="GO:0016655">
    <property type="term" value="F:oxidoreductase activity, acting on NAD(P)H, quinone or similar compound as acceptor"/>
    <property type="evidence" value="ECO:0007669"/>
    <property type="project" value="InterPro"/>
</dbReference>
<dbReference type="PANTHER" id="PTHR43741">
    <property type="entry name" value="FMN-DEPENDENT NADH-AZOREDUCTASE 1"/>
    <property type="match status" value="1"/>
</dbReference>
<dbReference type="InterPro" id="IPR003680">
    <property type="entry name" value="Flavodoxin_fold"/>
</dbReference>
<reference evidence="8 9" key="1">
    <citation type="submission" date="2017-08" db="EMBL/GenBank/DDBJ databases">
        <title>Complete genome of Colwellia sp. NB097-1, a psychrophile bacterium ioslated from Bering Sea.</title>
        <authorList>
            <person name="Chen X."/>
        </authorList>
    </citation>
    <scope>NUCLEOTIDE SEQUENCE [LARGE SCALE GENOMIC DNA]</scope>
    <source>
        <strain evidence="8 9">NB097-1</strain>
    </source>
</reference>
<keyword evidence="9" id="KW-1185">Reference proteome</keyword>
<dbReference type="EMBL" id="CP020465">
    <property type="protein sequence ID" value="ASP48629.1"/>
    <property type="molecule type" value="Genomic_DNA"/>
</dbReference>
<comment type="function">
    <text evidence="6">Also exhibits azoreductase activity. Catalyzes the reductive cleavage of the azo bond in aromatic azo compounds to the corresponding amines.</text>
</comment>
<dbReference type="Gene3D" id="3.40.50.360">
    <property type="match status" value="1"/>
</dbReference>
<dbReference type="InterPro" id="IPR050104">
    <property type="entry name" value="FMN-dep_NADH:Q_OxRdtase_AzoR1"/>
</dbReference>
<dbReference type="KEGG" id="cber:B5D82_13120"/>
<comment type="caution">
    <text evidence="6">Lacks conserved residue(s) required for the propagation of feature annotation.</text>
</comment>
<comment type="function">
    <text evidence="6">Quinone reductase that provides resistance to thiol-specific stress caused by electrophilic quinones.</text>
</comment>
<evidence type="ECO:0000313" key="8">
    <source>
        <dbReference type="EMBL" id="ASP48629.1"/>
    </source>
</evidence>
<feature type="binding site" evidence="6">
    <location>
        <position position="10"/>
    </location>
    <ligand>
        <name>FMN</name>
        <dbReference type="ChEBI" id="CHEBI:58210"/>
    </ligand>
</feature>
<dbReference type="OrthoDB" id="9787136at2"/>
<evidence type="ECO:0000256" key="5">
    <source>
        <dbReference type="ARBA" id="ARBA00048542"/>
    </source>
</evidence>
<organism evidence="8 9">
    <name type="scientific">Cognaticolwellia beringensis</name>
    <dbReference type="NCBI Taxonomy" id="1967665"/>
    <lineage>
        <taxon>Bacteria</taxon>
        <taxon>Pseudomonadati</taxon>
        <taxon>Pseudomonadota</taxon>
        <taxon>Gammaproteobacteria</taxon>
        <taxon>Alteromonadales</taxon>
        <taxon>Colwelliaceae</taxon>
        <taxon>Cognaticolwellia</taxon>
    </lineage>
</organism>
<keyword evidence="2 6" id="KW-0288">FMN</keyword>
<evidence type="ECO:0000256" key="1">
    <source>
        <dbReference type="ARBA" id="ARBA00022630"/>
    </source>
</evidence>
<dbReference type="GO" id="GO:0016652">
    <property type="term" value="F:oxidoreductase activity, acting on NAD(P)H as acceptor"/>
    <property type="evidence" value="ECO:0007669"/>
    <property type="project" value="UniProtKB-UniRule"/>
</dbReference>
<comment type="subunit">
    <text evidence="6">Homodimer.</text>
</comment>
<evidence type="ECO:0000259" key="7">
    <source>
        <dbReference type="Pfam" id="PF02525"/>
    </source>
</evidence>
<comment type="similarity">
    <text evidence="6">Belongs to the azoreductase type 1 family.</text>
</comment>
<dbReference type="GO" id="GO:0009055">
    <property type="term" value="F:electron transfer activity"/>
    <property type="evidence" value="ECO:0007669"/>
    <property type="project" value="UniProtKB-UniRule"/>
</dbReference>
<sequence length="197" mass="21429">MNNILFIKSSLNGEQGNSTKLAQELVTNLSATSEVKVVDRDLAKQALAHLTQEEMAAWMAQESERTEQQALLASVSDSLITELTKADTLVVAMPMYNFGVPSTFKAWVDRVARAGVTFRYTENGPVGLLKNKRVIVVAARGGMHAGTTSDSQTQYLTSFFNFIGIDNIDFIYAEGLNMPGGDERFAAAQSVIKSVSL</sequence>
<evidence type="ECO:0000256" key="4">
    <source>
        <dbReference type="ARBA" id="ARBA00023027"/>
    </source>
</evidence>
<dbReference type="EC" id="1.6.5.-" evidence="6"/>
<proteinExistence type="inferred from homology"/>
<protein>
    <recommendedName>
        <fullName evidence="6">FMN dependent NADH:quinone oxidoreductase</fullName>
        <ecNumber evidence="6">1.6.5.-</ecNumber>
    </recommendedName>
    <alternativeName>
        <fullName evidence="6">Azo-dye reductase</fullName>
    </alternativeName>
    <alternativeName>
        <fullName evidence="6">FMN-dependent NADH-azo compound oxidoreductase</fullName>
    </alternativeName>
    <alternativeName>
        <fullName evidence="6">FMN-dependent NADH-azoreductase</fullName>
        <ecNumber evidence="6">1.7.1.17</ecNumber>
    </alternativeName>
</protein>
<dbReference type="HAMAP" id="MF_01216">
    <property type="entry name" value="Azoreductase_type1"/>
    <property type="match status" value="1"/>
</dbReference>
<evidence type="ECO:0000256" key="2">
    <source>
        <dbReference type="ARBA" id="ARBA00022643"/>
    </source>
</evidence>
<dbReference type="SUPFAM" id="SSF52218">
    <property type="entry name" value="Flavoproteins"/>
    <property type="match status" value="1"/>
</dbReference>
<evidence type="ECO:0000256" key="3">
    <source>
        <dbReference type="ARBA" id="ARBA00023002"/>
    </source>
</evidence>
<keyword evidence="1 6" id="KW-0285">Flavoprotein</keyword>
<dbReference type="GO" id="GO:0010181">
    <property type="term" value="F:FMN binding"/>
    <property type="evidence" value="ECO:0007669"/>
    <property type="project" value="UniProtKB-UniRule"/>
</dbReference>
<gene>
    <name evidence="6" type="primary">azoR</name>
    <name evidence="8" type="ORF">B5D82_13120</name>
</gene>
<keyword evidence="3 6" id="KW-0560">Oxidoreductase</keyword>
<dbReference type="RefSeq" id="WP_081152127.1">
    <property type="nucleotide sequence ID" value="NZ_CP020465.1"/>
</dbReference>
<dbReference type="PANTHER" id="PTHR43741:SF2">
    <property type="entry name" value="FMN-DEPENDENT NADH:QUINONE OXIDOREDUCTASE"/>
    <property type="match status" value="1"/>
</dbReference>
<keyword evidence="4 6" id="KW-0520">NAD</keyword>
<comment type="catalytic activity">
    <reaction evidence="5">
        <text>N,N-dimethyl-1,4-phenylenediamine + anthranilate + 2 NAD(+) = 2-(4-dimethylaminophenyl)diazenylbenzoate + 2 NADH + 2 H(+)</text>
        <dbReference type="Rhea" id="RHEA:55872"/>
        <dbReference type="ChEBI" id="CHEBI:15378"/>
        <dbReference type="ChEBI" id="CHEBI:15783"/>
        <dbReference type="ChEBI" id="CHEBI:16567"/>
        <dbReference type="ChEBI" id="CHEBI:57540"/>
        <dbReference type="ChEBI" id="CHEBI:57945"/>
        <dbReference type="ChEBI" id="CHEBI:71579"/>
        <dbReference type="EC" id="1.7.1.17"/>
    </reaction>
    <physiologicalReaction direction="right-to-left" evidence="5">
        <dbReference type="Rhea" id="RHEA:55874"/>
    </physiologicalReaction>
</comment>
<evidence type="ECO:0000256" key="6">
    <source>
        <dbReference type="HAMAP-Rule" id="MF_01216"/>
    </source>
</evidence>
<feature type="binding site" evidence="6">
    <location>
        <begin position="95"/>
        <end position="98"/>
    </location>
    <ligand>
        <name>FMN</name>
        <dbReference type="ChEBI" id="CHEBI:58210"/>
    </ligand>
</feature>
<name>A0A222G9S0_9GAMM</name>
<dbReference type="InterPro" id="IPR023048">
    <property type="entry name" value="NADH:quinone_OxRdtase_FMN_depd"/>
</dbReference>
<comment type="cofactor">
    <cofactor evidence="6">
        <name>FMN</name>
        <dbReference type="ChEBI" id="CHEBI:58210"/>
    </cofactor>
    <text evidence="6">Binds 1 FMN per subunit.</text>
</comment>
<feature type="domain" description="Flavodoxin-like fold" evidence="7">
    <location>
        <begin position="3"/>
        <end position="190"/>
    </location>
</feature>
<dbReference type="Pfam" id="PF02525">
    <property type="entry name" value="Flavodoxin_2"/>
    <property type="match status" value="1"/>
</dbReference>
<dbReference type="Proteomes" id="UP000202259">
    <property type="component" value="Chromosome"/>
</dbReference>